<dbReference type="PANTHER" id="PTHR42916">
    <property type="entry name" value="2-SUCCINYL-5-ENOLPYRUVYL-6-HYDROXY-3-CYCLOHEXENE-1-CARBOXYLATE SYNTHASE"/>
    <property type="match status" value="1"/>
</dbReference>
<organism evidence="5 6">
    <name type="scientific">Vibrio proteolyticus NBRC 13287</name>
    <dbReference type="NCBI Taxonomy" id="1219065"/>
    <lineage>
        <taxon>Bacteria</taxon>
        <taxon>Pseudomonadati</taxon>
        <taxon>Pseudomonadota</taxon>
        <taxon>Gammaproteobacteria</taxon>
        <taxon>Vibrionales</taxon>
        <taxon>Vibrionaceae</taxon>
        <taxon>Vibrio</taxon>
    </lineage>
</organism>
<evidence type="ECO:0000259" key="4">
    <source>
        <dbReference type="Pfam" id="PF12697"/>
    </source>
</evidence>
<evidence type="ECO:0000256" key="1">
    <source>
        <dbReference type="ARBA" id="ARBA00022428"/>
    </source>
</evidence>
<gene>
    <name evidence="3 5" type="primary">menH</name>
    <name evidence="5" type="ORF">VPR01S_03_01760</name>
</gene>
<dbReference type="InterPro" id="IPR022485">
    <property type="entry name" value="SHCHC_synthase_MenH"/>
</dbReference>
<dbReference type="EMBL" id="BATJ01000003">
    <property type="protein sequence ID" value="GAD66267.1"/>
    <property type="molecule type" value="Genomic_DNA"/>
</dbReference>
<evidence type="ECO:0000313" key="5">
    <source>
        <dbReference type="EMBL" id="GAD66267.1"/>
    </source>
</evidence>
<evidence type="ECO:0000256" key="3">
    <source>
        <dbReference type="HAMAP-Rule" id="MF_01660"/>
    </source>
</evidence>
<comment type="caution">
    <text evidence="5">The sequence shown here is derived from an EMBL/GenBank/DDBJ whole genome shotgun (WGS) entry which is preliminary data.</text>
</comment>
<dbReference type="HAMAP" id="MF_01660">
    <property type="entry name" value="MenH"/>
    <property type="match status" value="1"/>
</dbReference>
<dbReference type="RefSeq" id="WP_021704257.1">
    <property type="nucleotide sequence ID" value="NZ_BATJ01000003.1"/>
</dbReference>
<dbReference type="GO" id="GO:0009234">
    <property type="term" value="P:menaquinone biosynthetic process"/>
    <property type="evidence" value="ECO:0007669"/>
    <property type="project" value="UniProtKB-UniRule"/>
</dbReference>
<dbReference type="UniPathway" id="UPA00079"/>
<name>U2ZYV2_VIBPR</name>
<keyword evidence="6" id="KW-1185">Reference proteome</keyword>
<dbReference type="NCBIfam" id="TIGR03695">
    <property type="entry name" value="menH_SHCHC"/>
    <property type="match status" value="1"/>
</dbReference>
<dbReference type="GO" id="GO:0070205">
    <property type="term" value="F:2-succinyl-6-hydroxy-2,4-cyclohexadiene-1-carboxylate synthase activity"/>
    <property type="evidence" value="ECO:0007669"/>
    <property type="project" value="UniProtKB-UniRule"/>
</dbReference>
<dbReference type="STRING" id="1219065.VPR01S_03_01760"/>
<dbReference type="UniPathway" id="UPA01057">
    <property type="reaction ID" value="UER00900"/>
</dbReference>
<evidence type="ECO:0000313" key="6">
    <source>
        <dbReference type="Proteomes" id="UP000016570"/>
    </source>
</evidence>
<comment type="function">
    <text evidence="3">Catalyzes a proton abstraction reaction that results in 2,5-elimination of pyruvate from 2-succinyl-5-enolpyruvyl-6-hydroxy-3-cyclohexene-1-carboxylate (SEPHCHC) and the formation of 2-succinyl-6-hydroxy-2,4-cyclohexadiene-1-carboxylate (SHCHC).</text>
</comment>
<dbReference type="Pfam" id="PF12697">
    <property type="entry name" value="Abhydrolase_6"/>
    <property type="match status" value="1"/>
</dbReference>
<protein>
    <recommendedName>
        <fullName evidence="3">Putative 2-succinyl-6-hydroxy-2,4-cyclohexadiene-1-carboxylate synthase</fullName>
        <shortName evidence="3">SHCHC synthase</shortName>
        <ecNumber evidence="3">4.2.99.20</ecNumber>
    </recommendedName>
</protein>
<dbReference type="NCBIfam" id="NF008340">
    <property type="entry name" value="PRK11126.1"/>
    <property type="match status" value="1"/>
</dbReference>
<proteinExistence type="inferred from homology"/>
<accession>U2ZYV2</accession>
<keyword evidence="2 3" id="KW-0456">Lyase</keyword>
<comment type="similarity">
    <text evidence="3">Belongs to the AB hydrolase superfamily. MenH family.</text>
</comment>
<keyword evidence="1 3" id="KW-0474">Menaquinone biosynthesis</keyword>
<comment type="pathway">
    <text evidence="3">Quinol/quinone metabolism; 1,4-dihydroxy-2-naphthoate biosynthesis; 1,4-dihydroxy-2-naphthoate from chorismate: step 3/7.</text>
</comment>
<comment type="pathway">
    <text evidence="3">Quinol/quinone metabolism; menaquinone biosynthesis.</text>
</comment>
<comment type="catalytic activity">
    <reaction evidence="3">
        <text>5-enolpyruvoyl-6-hydroxy-2-succinyl-cyclohex-3-ene-1-carboxylate = (1R,6R)-6-hydroxy-2-succinyl-cyclohexa-2,4-diene-1-carboxylate + pyruvate</text>
        <dbReference type="Rhea" id="RHEA:25597"/>
        <dbReference type="ChEBI" id="CHEBI:15361"/>
        <dbReference type="ChEBI" id="CHEBI:58689"/>
        <dbReference type="ChEBI" id="CHEBI:58818"/>
        <dbReference type="EC" id="4.2.99.20"/>
    </reaction>
</comment>
<dbReference type="SUPFAM" id="SSF53474">
    <property type="entry name" value="alpha/beta-Hydrolases"/>
    <property type="match status" value="1"/>
</dbReference>
<dbReference type="EC" id="4.2.99.20" evidence="3"/>
<dbReference type="InterPro" id="IPR029058">
    <property type="entry name" value="AB_hydrolase_fold"/>
</dbReference>
<dbReference type="InterPro" id="IPR000073">
    <property type="entry name" value="AB_hydrolase_1"/>
</dbReference>
<evidence type="ECO:0000256" key="2">
    <source>
        <dbReference type="ARBA" id="ARBA00023239"/>
    </source>
</evidence>
<reference evidence="5 6" key="1">
    <citation type="submission" date="2013-09" db="EMBL/GenBank/DDBJ databases">
        <title>Whole genome shotgun sequence of Vibrio proteolyticus NBRC 13287.</title>
        <authorList>
            <person name="Isaki S."/>
            <person name="Hosoyama A."/>
            <person name="Numata M."/>
            <person name="Hashimoto M."/>
            <person name="Hosoyama Y."/>
            <person name="Tsuchikane K."/>
            <person name="Noguchi M."/>
            <person name="Hirakata S."/>
            <person name="Ichikawa N."/>
            <person name="Ohji S."/>
            <person name="Yamazoe A."/>
            <person name="Fujita N."/>
        </authorList>
    </citation>
    <scope>NUCLEOTIDE SEQUENCE [LARGE SCALE GENOMIC DNA]</scope>
    <source>
        <strain evidence="5 6">NBRC 13287</strain>
    </source>
</reference>
<comment type="subunit">
    <text evidence="3">Monomer.</text>
</comment>
<sequence>MLYSQFHHRVGQSQVPVLVFLHGLLGSGEDWAACLPHLHYSCLTVDLPGHGQSRTRICEGFDDCCAQIVATLTATLPLGNPIVMVGYSLGGRVAMYGVASGAFHALNLKGLLIEGGNFGLLNDDERRARWDSDQLWARRFEQEPIAQVLADWYQQAVFSSLNYEQRQILITRRSANLGGAIAGMLRATSLARQPYLLDALRRLTLPIHYICGEKDEKFSALALNSQLSFCQIAGVGHNVHQEAPHAFAQAISAQLNSIVLT</sequence>
<dbReference type="Gene3D" id="3.40.50.1820">
    <property type="entry name" value="alpha/beta hydrolase"/>
    <property type="match status" value="1"/>
</dbReference>
<dbReference type="PANTHER" id="PTHR42916:SF1">
    <property type="entry name" value="PROTEIN PHYLLO, CHLOROPLASTIC"/>
    <property type="match status" value="1"/>
</dbReference>
<dbReference type="AlphaFoldDB" id="U2ZYV2"/>
<feature type="domain" description="AB hydrolase-1" evidence="4">
    <location>
        <begin position="18"/>
        <end position="250"/>
    </location>
</feature>
<dbReference type="Proteomes" id="UP000016570">
    <property type="component" value="Unassembled WGS sequence"/>
</dbReference>
<dbReference type="eggNOG" id="COG2267">
    <property type="taxonomic scope" value="Bacteria"/>
</dbReference>